<proteinExistence type="predicted"/>
<sequence length="268" mass="30550">MCGSFHLSIDMGSSWWREIIVFQPSFWSSLLINLFAEPVLDIISILRVCLACSGTIPMRLHLDIDSIELTLGLRSALDDLARHADRWKKFQYVAPVSPSLNYILKQARDLTENPFSIFDALLIRLSGISADGVFGNSFIHCPRLHYLLTTHLRATDTVELTHLVNLRTQLYQGCSFAILLEKCPVLETLTVNCINDPVEDYQATPIRIPHVCHTHLRTLELAIHKYHVAGAWQSVQLPGLTHLRARHIHKRTFCDVKKQRCYLTRNAS</sequence>
<protein>
    <recommendedName>
        <fullName evidence="3">F-box domain-containing protein</fullName>
    </recommendedName>
</protein>
<dbReference type="EMBL" id="ML769885">
    <property type="protein sequence ID" value="KAE9386372.1"/>
    <property type="molecule type" value="Genomic_DNA"/>
</dbReference>
<evidence type="ECO:0000313" key="2">
    <source>
        <dbReference type="Proteomes" id="UP000799118"/>
    </source>
</evidence>
<dbReference type="Proteomes" id="UP000799118">
    <property type="component" value="Unassembled WGS sequence"/>
</dbReference>
<dbReference type="OrthoDB" id="3365698at2759"/>
<organism evidence="1 2">
    <name type="scientific">Gymnopus androsaceus JB14</name>
    <dbReference type="NCBI Taxonomy" id="1447944"/>
    <lineage>
        <taxon>Eukaryota</taxon>
        <taxon>Fungi</taxon>
        <taxon>Dikarya</taxon>
        <taxon>Basidiomycota</taxon>
        <taxon>Agaricomycotina</taxon>
        <taxon>Agaricomycetes</taxon>
        <taxon>Agaricomycetidae</taxon>
        <taxon>Agaricales</taxon>
        <taxon>Marasmiineae</taxon>
        <taxon>Omphalotaceae</taxon>
        <taxon>Gymnopus</taxon>
    </lineage>
</organism>
<gene>
    <name evidence="1" type="ORF">BT96DRAFT_539728</name>
</gene>
<evidence type="ECO:0000313" key="1">
    <source>
        <dbReference type="EMBL" id="KAE9386372.1"/>
    </source>
</evidence>
<accession>A0A6A4GKU3</accession>
<name>A0A6A4GKU3_9AGAR</name>
<keyword evidence="2" id="KW-1185">Reference proteome</keyword>
<dbReference type="AlphaFoldDB" id="A0A6A4GKU3"/>
<reference evidence="1" key="1">
    <citation type="journal article" date="2019" name="Environ. Microbiol.">
        <title>Fungal ecological strategies reflected in gene transcription - a case study of two litter decomposers.</title>
        <authorList>
            <person name="Barbi F."/>
            <person name="Kohler A."/>
            <person name="Barry K."/>
            <person name="Baskaran P."/>
            <person name="Daum C."/>
            <person name="Fauchery L."/>
            <person name="Ihrmark K."/>
            <person name="Kuo A."/>
            <person name="LaButti K."/>
            <person name="Lipzen A."/>
            <person name="Morin E."/>
            <person name="Grigoriev I.V."/>
            <person name="Henrissat B."/>
            <person name="Lindahl B."/>
            <person name="Martin F."/>
        </authorList>
    </citation>
    <scope>NUCLEOTIDE SEQUENCE</scope>
    <source>
        <strain evidence="1">JB14</strain>
    </source>
</reference>
<evidence type="ECO:0008006" key="3">
    <source>
        <dbReference type="Google" id="ProtNLM"/>
    </source>
</evidence>